<dbReference type="EMBL" id="ACEB01000007">
    <property type="protein sequence ID" value="EEG27698.1"/>
    <property type="molecule type" value="Genomic_DNA"/>
</dbReference>
<sequence>MSFLGNPDHAHALQDLIAAHHNGGYIIHVDNAYVNDENYTRTVAHIGDDPADHDMVFWEKDIPSDSIVVATQPTYRDDFPTTYVGNPDQTESAVAACMSIKDIKEGRRWLIRQATNTHNSLQQRADYARTIISTDTILKLRTPKKITALAQPVGQ</sequence>
<evidence type="ECO:0000313" key="2">
    <source>
        <dbReference type="Proteomes" id="UP000006247"/>
    </source>
</evidence>
<evidence type="ECO:0000313" key="1">
    <source>
        <dbReference type="EMBL" id="EEG27698.1"/>
    </source>
</evidence>
<comment type="caution">
    <text evidence="1">The sequence shown here is derived from an EMBL/GenBank/DDBJ whole genome shotgun (WGS) entry which is preliminary data.</text>
</comment>
<dbReference type="HOGENOM" id="CLU_1692535_0_0_11"/>
<accession>C0E172</accession>
<organism evidence="1 2">
    <name type="scientific">Corynebacterium matruchotii ATCC 33806</name>
    <dbReference type="NCBI Taxonomy" id="566549"/>
    <lineage>
        <taxon>Bacteria</taxon>
        <taxon>Bacillati</taxon>
        <taxon>Actinomycetota</taxon>
        <taxon>Actinomycetes</taxon>
        <taxon>Mycobacteriales</taxon>
        <taxon>Corynebacteriaceae</taxon>
        <taxon>Corynebacterium</taxon>
    </lineage>
</organism>
<name>C0E172_9CORY</name>
<dbReference type="AlphaFoldDB" id="C0E172"/>
<reference evidence="1 2" key="1">
    <citation type="submission" date="2009-01" db="EMBL/GenBank/DDBJ databases">
        <authorList>
            <person name="Fulton L."/>
            <person name="Clifton S."/>
            <person name="Chinwalla A.T."/>
            <person name="Mitreva M."/>
            <person name="Sodergren E."/>
            <person name="Weinstock G."/>
            <person name="Clifton S."/>
            <person name="Dooling D.J."/>
            <person name="Fulton B."/>
            <person name="Minx P."/>
            <person name="Pepin K.H."/>
            <person name="Johnson M."/>
            <person name="Bhonagiri V."/>
            <person name="Nash W.E."/>
            <person name="Mardis E.R."/>
            <person name="Wilson R.K."/>
        </authorList>
    </citation>
    <scope>NUCLEOTIDE SEQUENCE [LARGE SCALE GENOMIC DNA]</scope>
    <source>
        <strain evidence="1 2">ATCC 33806</strain>
    </source>
</reference>
<protein>
    <submittedName>
        <fullName evidence="1">Uncharacterized protein</fullName>
    </submittedName>
</protein>
<dbReference type="RefSeq" id="WP_005520120.1">
    <property type="nucleotide sequence ID" value="NZ_EQ973328.1"/>
</dbReference>
<proteinExistence type="predicted"/>
<dbReference type="Proteomes" id="UP000006247">
    <property type="component" value="Unassembled WGS sequence"/>
</dbReference>
<gene>
    <name evidence="1" type="ORF">CORMATOL_00723</name>
</gene>